<dbReference type="GO" id="GO:0006144">
    <property type="term" value="P:purine nucleobase metabolic process"/>
    <property type="evidence" value="ECO:0007669"/>
    <property type="project" value="UniProtKB-KW"/>
</dbReference>
<dbReference type="Gene3D" id="2.60.40.180">
    <property type="entry name" value="Transthyretin/hydroxyisourate hydrolase domain"/>
    <property type="match status" value="1"/>
</dbReference>
<evidence type="ECO:0000259" key="10">
    <source>
        <dbReference type="SMART" id="SM00095"/>
    </source>
</evidence>
<feature type="compositionally biased region" description="Polar residues" evidence="9">
    <location>
        <begin position="196"/>
        <end position="206"/>
    </location>
</feature>
<reference evidence="11" key="1">
    <citation type="submission" date="2020-11" db="EMBL/GenBank/DDBJ databases">
        <authorList>
            <person name="Tran Van P."/>
        </authorList>
    </citation>
    <scope>NUCLEOTIDE SEQUENCE</scope>
</reference>
<comment type="subunit">
    <text evidence="4">Homotetramer.</text>
</comment>
<dbReference type="Pfam" id="PF00576">
    <property type="entry name" value="Transthyretin"/>
    <property type="match status" value="1"/>
</dbReference>
<feature type="domain" description="Transthyretin/hydroxyisourate hydrolase" evidence="10">
    <location>
        <begin position="285"/>
        <end position="396"/>
    </location>
</feature>
<dbReference type="EMBL" id="OE839130">
    <property type="protein sequence ID" value="CAD7585699.1"/>
    <property type="molecule type" value="Genomic_DNA"/>
</dbReference>
<gene>
    <name evidence="11" type="ORF">TGEB3V08_LOCUS188</name>
</gene>
<dbReference type="SUPFAM" id="SSF49472">
    <property type="entry name" value="Transthyretin (synonym: prealbumin)"/>
    <property type="match status" value="1"/>
</dbReference>
<dbReference type="PANTHER" id="PTHR10395:SF7">
    <property type="entry name" value="5-HYDROXYISOURATE HYDROLASE"/>
    <property type="match status" value="1"/>
</dbReference>
<comment type="similarity">
    <text evidence="3">Belongs to the transthyretin family. 5-hydroxyisourate hydrolase subfamily.</text>
</comment>
<accession>A0A7R9JNV3</accession>
<dbReference type="PRINTS" id="PR00189">
    <property type="entry name" value="TRNSTHYRETIN"/>
</dbReference>
<dbReference type="CDD" id="cd05822">
    <property type="entry name" value="TLP_HIUase"/>
    <property type="match status" value="1"/>
</dbReference>
<feature type="region of interest" description="Disordered" evidence="9">
    <location>
        <begin position="181"/>
        <end position="261"/>
    </location>
</feature>
<dbReference type="SMART" id="SM00095">
    <property type="entry name" value="TR_THY"/>
    <property type="match status" value="1"/>
</dbReference>
<protein>
    <recommendedName>
        <fullName evidence="5">hydroxyisourate hydrolase</fullName>
        <ecNumber evidence="5">3.5.2.17</ecNumber>
    </recommendedName>
</protein>
<evidence type="ECO:0000256" key="3">
    <source>
        <dbReference type="ARBA" id="ARBA00009850"/>
    </source>
</evidence>
<keyword evidence="6" id="KW-0659">Purine metabolism</keyword>
<evidence type="ECO:0000256" key="5">
    <source>
        <dbReference type="ARBA" id="ARBA00012609"/>
    </source>
</evidence>
<name>A0A7R9JNV3_TIMGE</name>
<evidence type="ECO:0000256" key="4">
    <source>
        <dbReference type="ARBA" id="ARBA00011881"/>
    </source>
</evidence>
<organism evidence="11">
    <name type="scientific">Timema genevievae</name>
    <name type="common">Walking stick</name>
    <dbReference type="NCBI Taxonomy" id="629358"/>
    <lineage>
        <taxon>Eukaryota</taxon>
        <taxon>Metazoa</taxon>
        <taxon>Ecdysozoa</taxon>
        <taxon>Arthropoda</taxon>
        <taxon>Hexapoda</taxon>
        <taxon>Insecta</taxon>
        <taxon>Pterygota</taxon>
        <taxon>Neoptera</taxon>
        <taxon>Polyneoptera</taxon>
        <taxon>Phasmatodea</taxon>
        <taxon>Timematodea</taxon>
        <taxon>Timematoidea</taxon>
        <taxon>Timematidae</taxon>
        <taxon>Timema</taxon>
    </lineage>
</organism>
<feature type="binding site" evidence="8">
    <location>
        <position position="394"/>
    </location>
    <ligand>
        <name>substrate</name>
    </ligand>
</feature>
<evidence type="ECO:0000256" key="8">
    <source>
        <dbReference type="PIRSR" id="PIRSR600895-51"/>
    </source>
</evidence>
<comment type="function">
    <text evidence="2">Catalyzes the hydrolysis of 5-hydroxyisourate (HIU) to 2-oxo-4-hydroxy-4-carboxy-5-ureidoimidazoline (OHCU).</text>
</comment>
<dbReference type="EC" id="3.5.2.17" evidence="5"/>
<evidence type="ECO:0000256" key="9">
    <source>
        <dbReference type="SAM" id="MobiDB-lite"/>
    </source>
</evidence>
<dbReference type="PANTHER" id="PTHR10395">
    <property type="entry name" value="URICASE AND TRANSTHYRETIN-RELATED"/>
    <property type="match status" value="1"/>
</dbReference>
<feature type="compositionally biased region" description="Acidic residues" evidence="9">
    <location>
        <begin position="221"/>
        <end position="236"/>
    </location>
</feature>
<dbReference type="InterPro" id="IPR023419">
    <property type="entry name" value="Transthyretin_CS"/>
</dbReference>
<comment type="catalytic activity">
    <reaction evidence="1">
        <text>5-hydroxyisourate + H2O = 5-hydroxy-2-oxo-4-ureido-2,5-dihydro-1H-imidazole-5-carboxylate + H(+)</text>
        <dbReference type="Rhea" id="RHEA:23736"/>
        <dbReference type="ChEBI" id="CHEBI:15377"/>
        <dbReference type="ChEBI" id="CHEBI:15378"/>
        <dbReference type="ChEBI" id="CHEBI:18072"/>
        <dbReference type="ChEBI" id="CHEBI:58639"/>
        <dbReference type="EC" id="3.5.2.17"/>
    </reaction>
</comment>
<keyword evidence="7" id="KW-0378">Hydrolase</keyword>
<feature type="compositionally biased region" description="Basic and acidic residues" evidence="9">
    <location>
        <begin position="249"/>
        <end position="259"/>
    </location>
</feature>
<dbReference type="InterPro" id="IPR036817">
    <property type="entry name" value="Transthyretin/HIU_hydrolase_sf"/>
</dbReference>
<dbReference type="InterPro" id="IPR000895">
    <property type="entry name" value="Transthyretin/HIU_hydrolase"/>
</dbReference>
<dbReference type="NCBIfam" id="TIGR02962">
    <property type="entry name" value="hdxy_isourate"/>
    <property type="match status" value="1"/>
</dbReference>
<feature type="binding site" evidence="8">
    <location>
        <position position="330"/>
    </location>
    <ligand>
        <name>substrate</name>
    </ligand>
</feature>
<dbReference type="InterPro" id="IPR014306">
    <property type="entry name" value="Hydroxyisourate_hydrolase"/>
</dbReference>
<dbReference type="InterPro" id="IPR023416">
    <property type="entry name" value="Transthyretin/HIU_hydrolase_d"/>
</dbReference>
<dbReference type="AlphaFoldDB" id="A0A7R9JNV3"/>
<dbReference type="PROSITE" id="PS00769">
    <property type="entry name" value="TRANSTHYRETIN_2"/>
    <property type="match status" value="1"/>
</dbReference>
<feature type="binding site" evidence="8">
    <location>
        <position position="292"/>
    </location>
    <ligand>
        <name>substrate</name>
    </ligand>
</feature>
<evidence type="ECO:0000256" key="2">
    <source>
        <dbReference type="ARBA" id="ARBA00002704"/>
    </source>
</evidence>
<proteinExistence type="inferred from homology"/>
<evidence type="ECO:0000313" key="11">
    <source>
        <dbReference type="EMBL" id="CAD7585699.1"/>
    </source>
</evidence>
<sequence length="397" mass="45062">MPTFAERRRHEVSTSPQVLISVYKLERLLLYPSSSSFVLMRTSLTSFQTHCFTDKFSRDVLKPILCVLVPYRSNYNVGTVPSDRYCSTIDTASASRVELDHRGRRDRGWLRCVPGESNRAYCKYCEKTLHAHRLSLLKHTCTLKHTNAAERVYALEQASKNSSTFTTTLLKPVKVEGNERRIVDPLSISPGKMSNKPETGKSTLNKGETAKETEDYSFTGGDEEDDDEEEEEEEDEHNNSDNDFSPQEKLPHDLSKEVSKQAPKKVIITTVTNMGDKEPTPLVVEDGPLSTHVLDTSKGRPVGGLLVSLYKLIDGRWTHLHDGATNPDGRYAGFMKSNELSPGRYKLHFDVDHYYEPRRIESFYPFIEVVFDVKSPQSHYHVPLLLSPFGYTTYRGS</sequence>
<evidence type="ECO:0000256" key="7">
    <source>
        <dbReference type="ARBA" id="ARBA00022801"/>
    </source>
</evidence>
<evidence type="ECO:0000256" key="6">
    <source>
        <dbReference type="ARBA" id="ARBA00022631"/>
    </source>
</evidence>
<dbReference type="GO" id="GO:0033971">
    <property type="term" value="F:hydroxyisourate hydrolase activity"/>
    <property type="evidence" value="ECO:0007669"/>
    <property type="project" value="UniProtKB-EC"/>
</dbReference>
<evidence type="ECO:0000256" key="1">
    <source>
        <dbReference type="ARBA" id="ARBA00001043"/>
    </source>
</evidence>